<proteinExistence type="predicted"/>
<keyword evidence="3" id="KW-1185">Reference proteome</keyword>
<gene>
    <name evidence="2" type="ORF">BD289DRAFT_419711</name>
</gene>
<evidence type="ECO:0000256" key="1">
    <source>
        <dbReference type="SAM" id="MobiDB-lite"/>
    </source>
</evidence>
<sequence length="86" mass="9606">MRVFFGSWLQRLIGAGLPCFAPIHLRPKAVHPLAQLGQLDQYTEQHHPGQKYMPKPNGSRPDCTGKQRQGLIGDFNKGPMSRGPRS</sequence>
<reference evidence="2 3" key="1">
    <citation type="journal article" date="2018" name="Mycol. Prog.">
        <title>Coniella lustricola, a new species from submerged detritus.</title>
        <authorList>
            <person name="Raudabaugh D.B."/>
            <person name="Iturriaga T."/>
            <person name="Carver A."/>
            <person name="Mondo S."/>
            <person name="Pangilinan J."/>
            <person name="Lipzen A."/>
            <person name="He G."/>
            <person name="Amirebrahimi M."/>
            <person name="Grigoriev I.V."/>
            <person name="Miller A.N."/>
        </authorList>
    </citation>
    <scope>NUCLEOTIDE SEQUENCE [LARGE SCALE GENOMIC DNA]</scope>
    <source>
        <strain evidence="2 3">B22-T-1</strain>
    </source>
</reference>
<dbReference type="EMBL" id="KZ678372">
    <property type="protein sequence ID" value="PSS05190.1"/>
    <property type="molecule type" value="Genomic_DNA"/>
</dbReference>
<feature type="region of interest" description="Disordered" evidence="1">
    <location>
        <begin position="40"/>
        <end position="86"/>
    </location>
</feature>
<accession>A0A2T3ANI4</accession>
<name>A0A2T3ANI4_9PEZI</name>
<protein>
    <submittedName>
        <fullName evidence="2">Uncharacterized protein</fullName>
    </submittedName>
</protein>
<dbReference type="Proteomes" id="UP000241462">
    <property type="component" value="Unassembled WGS sequence"/>
</dbReference>
<dbReference type="InParanoid" id="A0A2T3ANI4"/>
<organism evidence="2 3">
    <name type="scientific">Coniella lustricola</name>
    <dbReference type="NCBI Taxonomy" id="2025994"/>
    <lineage>
        <taxon>Eukaryota</taxon>
        <taxon>Fungi</taxon>
        <taxon>Dikarya</taxon>
        <taxon>Ascomycota</taxon>
        <taxon>Pezizomycotina</taxon>
        <taxon>Sordariomycetes</taxon>
        <taxon>Sordariomycetidae</taxon>
        <taxon>Diaporthales</taxon>
        <taxon>Schizoparmaceae</taxon>
        <taxon>Coniella</taxon>
    </lineage>
</organism>
<evidence type="ECO:0000313" key="2">
    <source>
        <dbReference type="EMBL" id="PSS05190.1"/>
    </source>
</evidence>
<evidence type="ECO:0000313" key="3">
    <source>
        <dbReference type="Proteomes" id="UP000241462"/>
    </source>
</evidence>
<dbReference type="AlphaFoldDB" id="A0A2T3ANI4"/>